<dbReference type="EMBL" id="NAOO01000045">
    <property type="protein sequence ID" value="RFB82155.1"/>
    <property type="molecule type" value="Genomic_DNA"/>
</dbReference>
<dbReference type="RefSeq" id="WP_116276385.1">
    <property type="nucleotide sequence ID" value="NZ_KZ859531.1"/>
</dbReference>
<organism evidence="1 2">
    <name type="scientific">Rhizobium leguminosarum bv. trifolii</name>
    <dbReference type="NCBI Taxonomy" id="386"/>
    <lineage>
        <taxon>Bacteria</taxon>
        <taxon>Pseudomonadati</taxon>
        <taxon>Pseudomonadota</taxon>
        <taxon>Alphaproteobacteria</taxon>
        <taxon>Hyphomicrobiales</taxon>
        <taxon>Rhizobiaceae</taxon>
        <taxon>Rhizobium/Agrobacterium group</taxon>
        <taxon>Rhizobium</taxon>
    </lineage>
</organism>
<dbReference type="InterPro" id="IPR046895">
    <property type="entry name" value="ABC-3C_MC8"/>
</dbReference>
<sequence>MITAQKHLDLDNSVLRVAAVMLRELKKRRVLEFSALRKKVLKAVGSESEIAFHSALSFLFVVGKLEYHVKNDSFEYKEG</sequence>
<dbReference type="AlphaFoldDB" id="A0A3E1AY89"/>
<dbReference type="Proteomes" id="UP000256748">
    <property type="component" value="Unassembled WGS sequence"/>
</dbReference>
<protein>
    <submittedName>
        <fullName evidence="1">Uncharacterized protein</fullName>
    </submittedName>
</protein>
<name>A0A3E1AY89_RHILT</name>
<evidence type="ECO:0000313" key="2">
    <source>
        <dbReference type="Proteomes" id="UP000256748"/>
    </source>
</evidence>
<gene>
    <name evidence="1" type="ORF">B5K10_31080</name>
</gene>
<comment type="caution">
    <text evidence="1">The sequence shown here is derived from an EMBL/GenBank/DDBJ whole genome shotgun (WGS) entry which is preliminary data.</text>
</comment>
<dbReference type="Pfam" id="PF20295">
    <property type="entry name" value="MC8"/>
    <property type="match status" value="1"/>
</dbReference>
<accession>A0A3E1AY89</accession>
<proteinExistence type="predicted"/>
<evidence type="ECO:0000313" key="1">
    <source>
        <dbReference type="EMBL" id="RFB82155.1"/>
    </source>
</evidence>
<reference evidence="1 2" key="1">
    <citation type="submission" date="2017-03" db="EMBL/GenBank/DDBJ databases">
        <title>Genome analysis of Rhizobial strains effectives or ineffectives for nitrogen fixation isolated from bean seeds.</title>
        <authorList>
            <person name="Peralta H."/>
            <person name="Aguilar-Vera A."/>
            <person name="Mora Y."/>
            <person name="Vargas-Lagunas C."/>
            <person name="Girard L."/>
            <person name="Mora J."/>
        </authorList>
    </citation>
    <scope>NUCLEOTIDE SEQUENCE [LARGE SCALE GENOMIC DNA]</scope>
    <source>
        <strain evidence="1 2">CCGM5</strain>
    </source>
</reference>